<feature type="non-terminal residue" evidence="11">
    <location>
        <position position="1"/>
    </location>
</feature>
<evidence type="ECO:0000313" key="13">
    <source>
        <dbReference type="Proteomes" id="UP000824890"/>
    </source>
</evidence>
<organism evidence="11 13">
    <name type="scientific">Brassica napus</name>
    <name type="common">Rape</name>
    <dbReference type="NCBI Taxonomy" id="3708"/>
    <lineage>
        <taxon>Eukaryota</taxon>
        <taxon>Viridiplantae</taxon>
        <taxon>Streptophyta</taxon>
        <taxon>Embryophyta</taxon>
        <taxon>Tracheophyta</taxon>
        <taxon>Spermatophyta</taxon>
        <taxon>Magnoliopsida</taxon>
        <taxon>eudicotyledons</taxon>
        <taxon>Gunneridae</taxon>
        <taxon>Pentapetalae</taxon>
        <taxon>rosids</taxon>
        <taxon>malvids</taxon>
        <taxon>Brassicales</taxon>
        <taxon>Brassicaceae</taxon>
        <taxon>Brassiceae</taxon>
        <taxon>Brassica</taxon>
    </lineage>
</organism>
<comment type="caution">
    <text evidence="11">The sequence shown here is derived from an EMBL/GenBank/DDBJ whole genome shotgun (WGS) entry which is preliminary data.</text>
</comment>
<evidence type="ECO:0000256" key="8">
    <source>
        <dbReference type="RuleBase" id="RU363037"/>
    </source>
</evidence>
<dbReference type="InterPro" id="IPR020056">
    <property type="entry name" value="Rbsml_bL25/Gln-tRNA_synth_N"/>
</dbReference>
<protein>
    <recommendedName>
        <fullName evidence="1">glutamine--tRNA ligase</fullName>
        <ecNumber evidence="1">6.1.1.18</ecNumber>
    </recommendedName>
</protein>
<keyword evidence="3 8" id="KW-0547">Nucleotide-binding</keyword>
<dbReference type="SUPFAM" id="SSF52374">
    <property type="entry name" value="Nucleotidylyl transferase"/>
    <property type="match status" value="1"/>
</dbReference>
<dbReference type="SUPFAM" id="SSF50715">
    <property type="entry name" value="Ribosomal protein L25-like"/>
    <property type="match status" value="1"/>
</dbReference>
<comment type="catalytic activity">
    <reaction evidence="7">
        <text>tRNA(Gln) + L-glutamine + ATP = L-glutaminyl-tRNA(Gln) + AMP + diphosphate</text>
        <dbReference type="Rhea" id="RHEA:20121"/>
        <dbReference type="Rhea" id="RHEA-COMP:9662"/>
        <dbReference type="Rhea" id="RHEA-COMP:9681"/>
        <dbReference type="ChEBI" id="CHEBI:30616"/>
        <dbReference type="ChEBI" id="CHEBI:33019"/>
        <dbReference type="ChEBI" id="CHEBI:58359"/>
        <dbReference type="ChEBI" id="CHEBI:78442"/>
        <dbReference type="ChEBI" id="CHEBI:78521"/>
        <dbReference type="ChEBI" id="CHEBI:456215"/>
        <dbReference type="EC" id="6.1.1.18"/>
    </reaction>
</comment>
<gene>
    <name evidence="12" type="ORF">HID58_030513</name>
    <name evidence="11" type="ORF">HID58_031369</name>
</gene>
<evidence type="ECO:0000256" key="6">
    <source>
        <dbReference type="ARBA" id="ARBA00023146"/>
    </source>
</evidence>
<evidence type="ECO:0000256" key="1">
    <source>
        <dbReference type="ARBA" id="ARBA00012836"/>
    </source>
</evidence>
<evidence type="ECO:0000259" key="9">
    <source>
        <dbReference type="Pfam" id="PF00749"/>
    </source>
</evidence>
<dbReference type="InterPro" id="IPR050132">
    <property type="entry name" value="Gln/Glu-tRNA_Ligase"/>
</dbReference>
<keyword evidence="4 8" id="KW-0067">ATP-binding</keyword>
<proteinExistence type="inferred from homology"/>
<dbReference type="Gene3D" id="2.40.240.10">
    <property type="entry name" value="Ribosomal Protein L25, Chain P"/>
    <property type="match status" value="2"/>
</dbReference>
<reference evidence="11 13" key="1">
    <citation type="submission" date="2021-05" db="EMBL/GenBank/DDBJ databases">
        <title>Genome Assembly of Synthetic Allotetraploid Brassica napus Reveals Homoeologous Exchanges between Subgenomes.</title>
        <authorList>
            <person name="Davis J.T."/>
        </authorList>
    </citation>
    <scope>NUCLEOTIDE SEQUENCE [LARGE SCALE GENOMIC DNA]</scope>
    <source>
        <strain evidence="13">cv. Da-Ae</strain>
        <tissue evidence="11">Seedling</tissue>
    </source>
</reference>
<feature type="domain" description="Glutamyl/glutaminyl-tRNA synthetase class Ib anti-codon binding" evidence="10">
    <location>
        <begin position="182"/>
        <end position="287"/>
    </location>
</feature>
<keyword evidence="6 8" id="KW-0030">Aminoacyl-tRNA synthetase</keyword>
<sequence length="359" mass="41896">VHTEVFYSDGSELKCNNKREVLDKHLKVTGGKAMFVDFGLAKRGGGCYLRYDDTNPEAEKKEYINHIEEIVNWMGWEPFKITYTSDYFQELYDLAVELIRRGHAYVDHQNAKDIEEYRKMKTNSPWRDRLIEESLRLFDEMRRGMIEEGKATLQVKQTLSLVAEERRLEHHIREELNKTAPRRALVVLNPLKVVITNLESDKVMELDAKRWPDAQNDDPSAFYKVPFSRVVYIDQSDFRIKDSKVLLRYETATNSLALNIYGFPIKCTNVVFADDNETIREIHAEYDPEKKTKPKVIFFNHHYNSPSHISIFKPPLIQVFNYNFCDALGYFAVDKDSEPGKLVFNRTVTLRDSYGKGGK</sequence>
<keyword evidence="2 8" id="KW-0436">Ligase</keyword>
<dbReference type="InterPro" id="IPR020058">
    <property type="entry name" value="Glu/Gln-tRNA-synth_Ib_cat-dom"/>
</dbReference>
<evidence type="ECO:0000259" key="10">
    <source>
        <dbReference type="Pfam" id="PF03950"/>
    </source>
</evidence>
<dbReference type="Proteomes" id="UP000824890">
    <property type="component" value="Unassembled WGS sequence"/>
</dbReference>
<dbReference type="InterPro" id="IPR020059">
    <property type="entry name" value="Glu/Gln-tRNA-synth_Ib_codon-bd"/>
</dbReference>
<evidence type="ECO:0000256" key="4">
    <source>
        <dbReference type="ARBA" id="ARBA00022840"/>
    </source>
</evidence>
<keyword evidence="5 8" id="KW-0648">Protein biosynthesis</keyword>
<comment type="similarity">
    <text evidence="8">Belongs to the class-I aminoacyl-tRNA synthetase family.</text>
</comment>
<dbReference type="PANTHER" id="PTHR43097:SF4">
    <property type="entry name" value="GLUTAMINE--TRNA LIGASE"/>
    <property type="match status" value="1"/>
</dbReference>
<evidence type="ECO:0000256" key="2">
    <source>
        <dbReference type="ARBA" id="ARBA00022598"/>
    </source>
</evidence>
<dbReference type="Gene3D" id="3.40.50.620">
    <property type="entry name" value="HUPs"/>
    <property type="match status" value="1"/>
</dbReference>
<dbReference type="PANTHER" id="PTHR43097">
    <property type="entry name" value="GLUTAMINE-TRNA LIGASE"/>
    <property type="match status" value="1"/>
</dbReference>
<dbReference type="Pfam" id="PF00749">
    <property type="entry name" value="tRNA-synt_1c"/>
    <property type="match status" value="1"/>
</dbReference>
<evidence type="ECO:0000256" key="3">
    <source>
        <dbReference type="ARBA" id="ARBA00022741"/>
    </source>
</evidence>
<dbReference type="EMBL" id="JAGKQM010000224">
    <property type="protein sequence ID" value="KAH0854867.1"/>
    <property type="molecule type" value="Genomic_DNA"/>
</dbReference>
<name>A0ABQ7XFY2_BRANA</name>
<evidence type="ECO:0000256" key="7">
    <source>
        <dbReference type="ARBA" id="ARBA00048270"/>
    </source>
</evidence>
<dbReference type="EC" id="6.1.1.18" evidence="1"/>
<evidence type="ECO:0000256" key="5">
    <source>
        <dbReference type="ARBA" id="ARBA00022917"/>
    </source>
</evidence>
<keyword evidence="13" id="KW-1185">Reference proteome</keyword>
<dbReference type="EMBL" id="JAGKQM010000008">
    <property type="protein sequence ID" value="KAH0916067.1"/>
    <property type="molecule type" value="Genomic_DNA"/>
</dbReference>
<accession>A0ABQ7XFY2</accession>
<evidence type="ECO:0000313" key="11">
    <source>
        <dbReference type="EMBL" id="KAH0854867.1"/>
    </source>
</evidence>
<evidence type="ECO:0000313" key="12">
    <source>
        <dbReference type="EMBL" id="KAH0916067.1"/>
    </source>
</evidence>
<dbReference type="InterPro" id="IPR014729">
    <property type="entry name" value="Rossmann-like_a/b/a_fold"/>
</dbReference>
<dbReference type="InterPro" id="IPR011035">
    <property type="entry name" value="Ribosomal_bL25/Gln-tRNA_synth"/>
</dbReference>
<dbReference type="Pfam" id="PF03950">
    <property type="entry name" value="tRNA-synt_1c_C"/>
    <property type="match status" value="1"/>
</dbReference>
<feature type="domain" description="Glutamyl/glutaminyl-tRNA synthetase class Ib catalytic" evidence="9">
    <location>
        <begin position="26"/>
        <end position="158"/>
    </location>
</feature>